<accession>A0AAV4AQ14</accession>
<feature type="region of interest" description="Disordered" evidence="9">
    <location>
        <begin position="301"/>
        <end position="349"/>
    </location>
</feature>
<sequence length="868" mass="97000">MTPSMLIHQGTDSAPDQQHKHHKRDMTSHHSILNPLQDSLNLNLAIAEECGQLPGTVRLEPHITANDDAERDVVHVGACSQYFRTTEQECNHLNDGESHLVTDGAFITVPEMSNSKIEMRRDLNNTGVGSQNTIRKFTRDSQEREVTVQSETCLSNQNDKCQSIDTNSAGSDQQISSKEEAFEKPIYFEGDLRDYANSRGNQDRLGTGNHLKRLSREEQIHQEDQNEYPSALSEALLHPLYSTRSRLKNLAMAVSHSLPSSPRARLPQISPMSRFSQSLDKHYRAHRLRNITDNISELSSNAQSYKEISSDDASSERGEGLNESPHPRASPTHCNHVDEDQPPRFSVSPVRSVKTIVTKSSSVIDVSEGTSNLSQVQRRETPDSSIRRALPRSTSTPGLASSILSPDMTRPVQRSSTSNNIREFSELPMSLRRAQSLDVLNGYNLCIVCRTCSNQAKEIRPGRHFVLSWKQIIALTFALSFYIAGGSLLFVQVEYAEEGKRRDNIVQFFEGFIANHSTVQPADLLQVADTLVKDPNLVILLLREIKKNHNALGKRFDSVAAQRERDKDMKVESDKDDENVLPTQFYGTTLPELEQDSTSCSPPTTREGRNGNSSGRDNTSIWITNSRVWNFPNSLGFVISALTTIGYGHVVPRTVTGRLTCVAYGIVGIPLMLLFLGGIGEKMRRMTSRFIMRKQILPCNKRLNQALNCTLLGMMGVMLLFVGPSLALTYMEGWSVSDAVYYCFISLSTIGFGDLMLGDPTSASMKNQSVGHNFYRVMSLVWMLFGLAYVGMCITSLAHLIIRGSCGANNVETMRLKAELKRLKHEIRAQRLYTRRSGLNMWASQTVGKDGGRWDFDLIAEDSNGQKF</sequence>
<dbReference type="Gene3D" id="1.10.287.70">
    <property type="match status" value="1"/>
</dbReference>
<keyword evidence="2 8" id="KW-0813">Transport</keyword>
<gene>
    <name evidence="12" type="ORF">PoB_003976100</name>
</gene>
<dbReference type="Pfam" id="PF07885">
    <property type="entry name" value="Ion_trans_2"/>
    <property type="match status" value="2"/>
</dbReference>
<proteinExistence type="inferred from homology"/>
<feature type="domain" description="Potassium channel" evidence="11">
    <location>
        <begin position="625"/>
        <end position="684"/>
    </location>
</feature>
<reference evidence="12 13" key="1">
    <citation type="journal article" date="2021" name="Elife">
        <title>Chloroplast acquisition without the gene transfer in kleptoplastic sea slugs, Plakobranchus ocellatus.</title>
        <authorList>
            <person name="Maeda T."/>
            <person name="Takahashi S."/>
            <person name="Yoshida T."/>
            <person name="Shimamura S."/>
            <person name="Takaki Y."/>
            <person name="Nagai Y."/>
            <person name="Toyoda A."/>
            <person name="Suzuki Y."/>
            <person name="Arimoto A."/>
            <person name="Ishii H."/>
            <person name="Satoh N."/>
            <person name="Nishiyama T."/>
            <person name="Hasebe M."/>
            <person name="Maruyama T."/>
            <person name="Minagawa J."/>
            <person name="Obokata J."/>
            <person name="Shigenobu S."/>
        </authorList>
    </citation>
    <scope>NUCLEOTIDE SEQUENCE [LARGE SCALE GENOMIC DNA]</scope>
</reference>
<comment type="similarity">
    <text evidence="8">Belongs to the two pore domain potassium channel (TC 1.A.1.8) family.</text>
</comment>
<evidence type="ECO:0000256" key="10">
    <source>
        <dbReference type="SAM" id="Phobius"/>
    </source>
</evidence>
<comment type="subcellular location">
    <subcellularLocation>
        <location evidence="1">Membrane</location>
        <topology evidence="1">Multi-pass membrane protein</topology>
    </subcellularLocation>
</comment>
<dbReference type="PANTHER" id="PTHR11003:SF330">
    <property type="entry name" value="POTASSIUM CHANNEL DOMAIN-CONTAINING PROTEIN"/>
    <property type="match status" value="1"/>
</dbReference>
<name>A0AAV4AQ14_9GAST</name>
<evidence type="ECO:0000259" key="11">
    <source>
        <dbReference type="Pfam" id="PF07885"/>
    </source>
</evidence>
<dbReference type="EMBL" id="BLXT01004481">
    <property type="protein sequence ID" value="GFO13256.1"/>
    <property type="molecule type" value="Genomic_DNA"/>
</dbReference>
<keyword evidence="5 8" id="KW-0406">Ion transport</keyword>
<keyword evidence="4 10" id="KW-1133">Transmembrane helix</keyword>
<dbReference type="PRINTS" id="PR01333">
    <property type="entry name" value="2POREKCHANEL"/>
</dbReference>
<evidence type="ECO:0000256" key="5">
    <source>
        <dbReference type="ARBA" id="ARBA00023065"/>
    </source>
</evidence>
<evidence type="ECO:0000256" key="6">
    <source>
        <dbReference type="ARBA" id="ARBA00023136"/>
    </source>
</evidence>
<evidence type="ECO:0000256" key="4">
    <source>
        <dbReference type="ARBA" id="ARBA00022989"/>
    </source>
</evidence>
<dbReference type="SUPFAM" id="SSF81324">
    <property type="entry name" value="Voltage-gated potassium channels"/>
    <property type="match status" value="2"/>
</dbReference>
<evidence type="ECO:0000256" key="8">
    <source>
        <dbReference type="RuleBase" id="RU003857"/>
    </source>
</evidence>
<feature type="region of interest" description="Disordered" evidence="9">
    <location>
        <begin position="593"/>
        <end position="618"/>
    </location>
</feature>
<dbReference type="PANTHER" id="PTHR11003">
    <property type="entry name" value="POTASSIUM CHANNEL, SUBFAMILY K"/>
    <property type="match status" value="1"/>
</dbReference>
<feature type="transmembrane region" description="Helical" evidence="10">
    <location>
        <begin position="662"/>
        <end position="682"/>
    </location>
</feature>
<dbReference type="GO" id="GO:0030322">
    <property type="term" value="P:stabilization of membrane potential"/>
    <property type="evidence" value="ECO:0007669"/>
    <property type="project" value="TreeGrafter"/>
</dbReference>
<feature type="compositionally biased region" description="Polar residues" evidence="9">
    <location>
        <begin position="596"/>
        <end position="618"/>
    </location>
</feature>
<dbReference type="InterPro" id="IPR013099">
    <property type="entry name" value="K_chnl_dom"/>
</dbReference>
<feature type="transmembrane region" description="Helical" evidence="10">
    <location>
        <begin position="631"/>
        <end position="650"/>
    </location>
</feature>
<dbReference type="Proteomes" id="UP000735302">
    <property type="component" value="Unassembled WGS sequence"/>
</dbReference>
<protein>
    <submittedName>
        <fullName evidence="12">Potassium channel subfamily k member 16</fullName>
    </submittedName>
</protein>
<feature type="compositionally biased region" description="Polar residues" evidence="9">
    <location>
        <begin position="392"/>
        <end position="404"/>
    </location>
</feature>
<evidence type="ECO:0000256" key="9">
    <source>
        <dbReference type="SAM" id="MobiDB-lite"/>
    </source>
</evidence>
<dbReference type="GO" id="GO:0015271">
    <property type="term" value="F:outward rectifier potassium channel activity"/>
    <property type="evidence" value="ECO:0007669"/>
    <property type="project" value="TreeGrafter"/>
</dbReference>
<feature type="domain" description="Potassium channel" evidence="11">
    <location>
        <begin position="720"/>
        <end position="801"/>
    </location>
</feature>
<evidence type="ECO:0000256" key="7">
    <source>
        <dbReference type="ARBA" id="ARBA00023303"/>
    </source>
</evidence>
<dbReference type="InterPro" id="IPR003280">
    <property type="entry name" value="2pore_dom_K_chnl"/>
</dbReference>
<dbReference type="GO" id="GO:0022841">
    <property type="term" value="F:potassium ion leak channel activity"/>
    <property type="evidence" value="ECO:0007669"/>
    <property type="project" value="TreeGrafter"/>
</dbReference>
<feature type="compositionally biased region" description="Basic and acidic residues" evidence="9">
    <location>
        <begin position="377"/>
        <end position="386"/>
    </location>
</feature>
<dbReference type="AlphaFoldDB" id="A0AAV4AQ14"/>
<keyword evidence="3 8" id="KW-0812">Transmembrane</keyword>
<feature type="region of interest" description="Disordered" evidence="9">
    <location>
        <begin position="1"/>
        <end position="28"/>
    </location>
</feature>
<keyword evidence="6 10" id="KW-0472">Membrane</keyword>
<feature type="region of interest" description="Disordered" evidence="9">
    <location>
        <begin position="366"/>
        <end position="417"/>
    </location>
</feature>
<feature type="transmembrane region" description="Helical" evidence="10">
    <location>
        <begin position="779"/>
        <end position="802"/>
    </location>
</feature>
<evidence type="ECO:0000256" key="1">
    <source>
        <dbReference type="ARBA" id="ARBA00004141"/>
    </source>
</evidence>
<evidence type="ECO:0000313" key="12">
    <source>
        <dbReference type="EMBL" id="GFO13256.1"/>
    </source>
</evidence>
<dbReference type="GO" id="GO:0005886">
    <property type="term" value="C:plasma membrane"/>
    <property type="evidence" value="ECO:0007669"/>
    <property type="project" value="TreeGrafter"/>
</dbReference>
<evidence type="ECO:0000313" key="13">
    <source>
        <dbReference type="Proteomes" id="UP000735302"/>
    </source>
</evidence>
<evidence type="ECO:0000256" key="2">
    <source>
        <dbReference type="ARBA" id="ARBA00022448"/>
    </source>
</evidence>
<organism evidence="12 13">
    <name type="scientific">Plakobranchus ocellatus</name>
    <dbReference type="NCBI Taxonomy" id="259542"/>
    <lineage>
        <taxon>Eukaryota</taxon>
        <taxon>Metazoa</taxon>
        <taxon>Spiralia</taxon>
        <taxon>Lophotrochozoa</taxon>
        <taxon>Mollusca</taxon>
        <taxon>Gastropoda</taxon>
        <taxon>Heterobranchia</taxon>
        <taxon>Euthyneura</taxon>
        <taxon>Panpulmonata</taxon>
        <taxon>Sacoglossa</taxon>
        <taxon>Placobranchoidea</taxon>
        <taxon>Plakobranchidae</taxon>
        <taxon>Plakobranchus</taxon>
    </lineage>
</organism>
<keyword evidence="13" id="KW-1185">Reference proteome</keyword>
<feature type="transmembrane region" description="Helical" evidence="10">
    <location>
        <begin position="703"/>
        <end position="727"/>
    </location>
</feature>
<comment type="caution">
    <text evidence="12">The sequence shown here is derived from an EMBL/GenBank/DDBJ whole genome shotgun (WGS) entry which is preliminary data.</text>
</comment>
<evidence type="ECO:0000256" key="3">
    <source>
        <dbReference type="ARBA" id="ARBA00022692"/>
    </source>
</evidence>
<feature type="transmembrane region" description="Helical" evidence="10">
    <location>
        <begin position="472"/>
        <end position="491"/>
    </location>
</feature>
<keyword evidence="7 8" id="KW-0407">Ion channel</keyword>